<evidence type="ECO:0000313" key="2">
    <source>
        <dbReference type="Ensembl" id="ENSSPUP00000004597.1"/>
    </source>
</evidence>
<keyword evidence="3" id="KW-1185">Reference proteome</keyword>
<reference evidence="2" key="2">
    <citation type="submission" date="2025-09" db="UniProtKB">
        <authorList>
            <consortium name="Ensembl"/>
        </authorList>
    </citation>
    <scope>IDENTIFICATION</scope>
</reference>
<protein>
    <submittedName>
        <fullName evidence="2">Uncharacterized protein</fullName>
    </submittedName>
</protein>
<name>A0A8D0G7V3_SPHPU</name>
<dbReference type="GeneTree" id="ENSGT00950000185875"/>
<feature type="region of interest" description="Disordered" evidence="1">
    <location>
        <begin position="97"/>
        <end position="124"/>
    </location>
</feature>
<dbReference type="Proteomes" id="UP000694392">
    <property type="component" value="Unplaced"/>
</dbReference>
<proteinExistence type="predicted"/>
<evidence type="ECO:0000313" key="3">
    <source>
        <dbReference type="Proteomes" id="UP000694392"/>
    </source>
</evidence>
<dbReference type="Ensembl" id="ENSSPUT00000004877.1">
    <property type="protein sequence ID" value="ENSSPUP00000004597.1"/>
    <property type="gene ID" value="ENSSPUG00000003548.1"/>
</dbReference>
<organism evidence="2 3">
    <name type="scientific">Sphenodon punctatus</name>
    <name type="common">Tuatara</name>
    <name type="synonym">Hatteria punctata</name>
    <dbReference type="NCBI Taxonomy" id="8508"/>
    <lineage>
        <taxon>Eukaryota</taxon>
        <taxon>Metazoa</taxon>
        <taxon>Chordata</taxon>
        <taxon>Craniata</taxon>
        <taxon>Vertebrata</taxon>
        <taxon>Euteleostomi</taxon>
        <taxon>Lepidosauria</taxon>
        <taxon>Sphenodontia</taxon>
        <taxon>Sphenodontidae</taxon>
        <taxon>Sphenodon</taxon>
    </lineage>
</organism>
<sequence>NEASPENPGGNENKVTPCLQPLASVSEPSLSRQRRQKKREQAEVSSEKFRAVAPRPLPFPPHVNVKTRCRNTDKHIAEFAKSGNSSKNHEIIVSKDRPLSARERRRLKQSQEEMFPSVSATRRASHSAVVEAKSHTGNHHVKVTQSSSEPSICQLDLPTFQLILGG</sequence>
<feature type="compositionally biased region" description="Basic and acidic residues" evidence="1">
    <location>
        <begin position="39"/>
        <end position="50"/>
    </location>
</feature>
<evidence type="ECO:0000256" key="1">
    <source>
        <dbReference type="SAM" id="MobiDB-lite"/>
    </source>
</evidence>
<accession>A0A8D0G7V3</accession>
<reference evidence="2" key="1">
    <citation type="submission" date="2025-08" db="UniProtKB">
        <authorList>
            <consortium name="Ensembl"/>
        </authorList>
    </citation>
    <scope>IDENTIFICATION</scope>
</reference>
<feature type="region of interest" description="Disordered" evidence="1">
    <location>
        <begin position="1"/>
        <end position="66"/>
    </location>
</feature>
<dbReference type="AlphaFoldDB" id="A0A8D0G7V3"/>